<name>A0ABV1P3W4_9ACTN</name>
<dbReference type="InterPro" id="IPR050074">
    <property type="entry name" value="DHO_dehydrogenase"/>
</dbReference>
<keyword evidence="6" id="KW-0560">Oxidoreductase</keyword>
<evidence type="ECO:0000256" key="6">
    <source>
        <dbReference type="ARBA" id="ARBA00023002"/>
    </source>
</evidence>
<evidence type="ECO:0000256" key="1">
    <source>
        <dbReference type="ARBA" id="ARBA00001917"/>
    </source>
</evidence>
<dbReference type="PANTHER" id="PTHR48109">
    <property type="entry name" value="DIHYDROOROTATE DEHYDROGENASE (QUINONE), MITOCHONDRIAL-RELATED"/>
    <property type="match status" value="1"/>
</dbReference>
<evidence type="ECO:0000256" key="7">
    <source>
        <dbReference type="SAM" id="MobiDB-lite"/>
    </source>
</evidence>
<accession>A0ABV1P3W4</accession>
<feature type="domain" description="Dihydroorotate dehydrogenase catalytic" evidence="8">
    <location>
        <begin position="2"/>
        <end position="277"/>
    </location>
</feature>
<keyword evidence="10" id="KW-1185">Reference proteome</keyword>
<dbReference type="InterPro" id="IPR001295">
    <property type="entry name" value="Dihydroorotate_DH_CS"/>
</dbReference>
<reference evidence="9 10" key="1">
    <citation type="submission" date="2024-02" db="EMBL/GenBank/DDBJ databases">
        <title>Full genome sequence of Nocardioides kribbensis.</title>
        <authorList>
            <person name="Poletto B.L."/>
            <person name="Silva G."/>
            <person name="Galante D."/>
            <person name="Campos K.R."/>
            <person name="Santos M.B.N."/>
            <person name="Sacchi C.T."/>
        </authorList>
    </citation>
    <scope>NUCLEOTIDE SEQUENCE [LARGE SCALE GENOMIC DNA]</scope>
    <source>
        <strain evidence="9 10">O4R</strain>
    </source>
</reference>
<gene>
    <name evidence="9" type="ORF">V6R90_19235</name>
</gene>
<dbReference type="Proteomes" id="UP001482520">
    <property type="component" value="Unassembled WGS sequence"/>
</dbReference>
<dbReference type="InterPro" id="IPR013785">
    <property type="entry name" value="Aldolase_TIM"/>
</dbReference>
<organism evidence="9 10">
    <name type="scientific">Nocardioides kribbensis</name>
    <dbReference type="NCBI Taxonomy" id="305517"/>
    <lineage>
        <taxon>Bacteria</taxon>
        <taxon>Bacillati</taxon>
        <taxon>Actinomycetota</taxon>
        <taxon>Actinomycetes</taxon>
        <taxon>Propionibacteriales</taxon>
        <taxon>Nocardioidaceae</taxon>
        <taxon>Nocardioides</taxon>
    </lineage>
</organism>
<dbReference type="PROSITE" id="PS00912">
    <property type="entry name" value="DHODEHASE_2"/>
    <property type="match status" value="1"/>
</dbReference>
<evidence type="ECO:0000256" key="2">
    <source>
        <dbReference type="ARBA" id="ARBA00004725"/>
    </source>
</evidence>
<evidence type="ECO:0000259" key="8">
    <source>
        <dbReference type="Pfam" id="PF01180"/>
    </source>
</evidence>
<evidence type="ECO:0000313" key="9">
    <source>
        <dbReference type="EMBL" id="MEQ7849417.1"/>
    </source>
</evidence>
<comment type="cofactor">
    <cofactor evidence="1">
        <name>FMN</name>
        <dbReference type="ChEBI" id="CHEBI:58210"/>
    </cofactor>
</comment>
<dbReference type="EMBL" id="JBEGDP010000039">
    <property type="protein sequence ID" value="MEQ7849417.1"/>
    <property type="molecule type" value="Genomic_DNA"/>
</dbReference>
<comment type="caution">
    <text evidence="9">The sequence shown here is derived from an EMBL/GenBank/DDBJ whole genome shotgun (WGS) entry which is preliminary data.</text>
</comment>
<comment type="pathway">
    <text evidence="2">Pyrimidine metabolism; UMP biosynthesis via de novo pathway.</text>
</comment>
<keyword evidence="4" id="KW-0288">FMN</keyword>
<dbReference type="SUPFAM" id="SSF51395">
    <property type="entry name" value="FMN-linked oxidoreductases"/>
    <property type="match status" value="1"/>
</dbReference>
<dbReference type="Gene3D" id="3.20.20.70">
    <property type="entry name" value="Aldolase class I"/>
    <property type="match status" value="1"/>
</dbReference>
<dbReference type="InterPro" id="IPR012135">
    <property type="entry name" value="Dihydroorotate_DH_1_2"/>
</dbReference>
<feature type="compositionally biased region" description="Pro residues" evidence="7">
    <location>
        <begin position="291"/>
        <end position="304"/>
    </location>
</feature>
<dbReference type="RefSeq" id="WP_349805686.1">
    <property type="nucleotide sequence ID" value="NZ_JBEGDP010000039.1"/>
</dbReference>
<evidence type="ECO:0000313" key="10">
    <source>
        <dbReference type="Proteomes" id="UP001482520"/>
    </source>
</evidence>
<feature type="region of interest" description="Disordered" evidence="7">
    <location>
        <begin position="280"/>
        <end position="304"/>
    </location>
</feature>
<keyword evidence="3" id="KW-0285">Flavoprotein</keyword>
<evidence type="ECO:0000256" key="5">
    <source>
        <dbReference type="ARBA" id="ARBA00022975"/>
    </source>
</evidence>
<evidence type="ECO:0000256" key="3">
    <source>
        <dbReference type="ARBA" id="ARBA00022630"/>
    </source>
</evidence>
<proteinExistence type="predicted"/>
<dbReference type="PANTHER" id="PTHR48109:SF1">
    <property type="entry name" value="DIHYDROOROTATE DEHYDROGENASE (FUMARATE)"/>
    <property type="match status" value="1"/>
</dbReference>
<dbReference type="InterPro" id="IPR005720">
    <property type="entry name" value="Dihydroorotate_DH_cat"/>
</dbReference>
<dbReference type="PIRSF" id="PIRSF000164">
    <property type="entry name" value="DHO_oxidase"/>
    <property type="match status" value="1"/>
</dbReference>
<keyword evidence="5" id="KW-0665">Pyrimidine biosynthesis</keyword>
<dbReference type="Pfam" id="PF01180">
    <property type="entry name" value="DHO_dh"/>
    <property type="match status" value="1"/>
</dbReference>
<evidence type="ECO:0000256" key="4">
    <source>
        <dbReference type="ARBA" id="ARBA00022643"/>
    </source>
</evidence>
<protein>
    <submittedName>
        <fullName evidence="9">tRNA-dihydrouridine synthase</fullName>
    </submittedName>
</protein>
<sequence length="304" mass="30230">MSTSLGGITLAGPVMVAAGCGGTGRELAGYSGPAGLSAYGAFVTRTLTRDPRPGGPAPRLLESPAGLLHATGLPNPGLDLFLATELPWLVQQGARVVVSVAGRSLGEYARIARRLASAPGVAAIEVNLSAPDAVVAGVLDAREPFHAGGAIAAVLRELPRGLPVLAKLRPDLQRVVETARVARDSGAAAVVVGNALPAAMPDGRPAGLSGPAIGPLALRCVTEVRAALPGLQVVGAGGIATAADARAHLRAGATAVQVGSALLHDPTAAARIVRELADDPAVAATSDPTYDPTPAPTPAPGDRP</sequence>